<sequence length="140" mass="15453">MKKLTPLLVMGAAGLLAAVLGSPAQAAEVGVSIGISQPGVYGRIDIGRFPQPDVIVQQPVVVRQVPVYSAPPQPVYLWVPPGHRKHWSRHCGRYNACGVPVYFVREDWYRRHVAPAPVYRSHPRYEPHGPGEHGRGRGHD</sequence>
<keyword evidence="2" id="KW-0732">Signal</keyword>
<proteinExistence type="predicted"/>
<dbReference type="EMBL" id="JAGQDD010000020">
    <property type="protein sequence ID" value="MBQ0932848.1"/>
    <property type="molecule type" value="Genomic_DNA"/>
</dbReference>
<feature type="chain" id="PRO_5038026098" evidence="2">
    <location>
        <begin position="27"/>
        <end position="140"/>
    </location>
</feature>
<dbReference type="AlphaFoldDB" id="A0A940YC37"/>
<comment type="caution">
    <text evidence="3">The sequence shown here is derived from an EMBL/GenBank/DDBJ whole genome shotgun (WGS) entry which is preliminary data.</text>
</comment>
<feature type="compositionally biased region" description="Basic and acidic residues" evidence="1">
    <location>
        <begin position="123"/>
        <end position="140"/>
    </location>
</feature>
<dbReference type="Proteomes" id="UP000676246">
    <property type="component" value="Unassembled WGS sequence"/>
</dbReference>
<reference evidence="3 4" key="1">
    <citation type="submission" date="2021-04" db="EMBL/GenBank/DDBJ databases">
        <title>The genome sequence of Ideonella sp. 3Y2.</title>
        <authorList>
            <person name="Liu Y."/>
        </authorList>
    </citation>
    <scope>NUCLEOTIDE SEQUENCE [LARGE SCALE GENOMIC DNA]</scope>
    <source>
        <strain evidence="3 4">3Y2</strain>
    </source>
</reference>
<evidence type="ECO:0000313" key="3">
    <source>
        <dbReference type="EMBL" id="MBQ0932848.1"/>
    </source>
</evidence>
<name>A0A940YC37_9BURK</name>
<gene>
    <name evidence="3" type="ORF">KAK03_20450</name>
</gene>
<evidence type="ECO:0000256" key="2">
    <source>
        <dbReference type="SAM" id="SignalP"/>
    </source>
</evidence>
<organism evidence="3 4">
    <name type="scientific">Ideonella alba</name>
    <dbReference type="NCBI Taxonomy" id="2824118"/>
    <lineage>
        <taxon>Bacteria</taxon>
        <taxon>Pseudomonadati</taxon>
        <taxon>Pseudomonadota</taxon>
        <taxon>Betaproteobacteria</taxon>
        <taxon>Burkholderiales</taxon>
        <taxon>Sphaerotilaceae</taxon>
        <taxon>Ideonella</taxon>
    </lineage>
</organism>
<evidence type="ECO:0000313" key="4">
    <source>
        <dbReference type="Proteomes" id="UP000676246"/>
    </source>
</evidence>
<feature type="region of interest" description="Disordered" evidence="1">
    <location>
        <begin position="120"/>
        <end position="140"/>
    </location>
</feature>
<evidence type="ECO:0000256" key="1">
    <source>
        <dbReference type="SAM" id="MobiDB-lite"/>
    </source>
</evidence>
<accession>A0A940YC37</accession>
<feature type="signal peptide" evidence="2">
    <location>
        <begin position="1"/>
        <end position="26"/>
    </location>
</feature>
<keyword evidence="4" id="KW-1185">Reference proteome</keyword>
<dbReference type="RefSeq" id="WP_210856553.1">
    <property type="nucleotide sequence ID" value="NZ_JAGQDD010000020.1"/>
</dbReference>
<protein>
    <submittedName>
        <fullName evidence="3">Uncharacterized protein</fullName>
    </submittedName>
</protein>